<evidence type="ECO:0000313" key="3">
    <source>
        <dbReference type="EMBL" id="PRH42192.1"/>
    </source>
</evidence>
<evidence type="ECO:0000313" key="5">
    <source>
        <dbReference type="Proteomes" id="UP000808215"/>
    </source>
</evidence>
<dbReference type="AlphaFoldDB" id="A0A132DFG0"/>
<accession>A0A132DFG0</accession>
<evidence type="ECO:0000313" key="2">
    <source>
        <dbReference type="EMBL" id="MDN7794539.1"/>
    </source>
</evidence>
<dbReference type="EMBL" id="JADVKH010000048">
    <property type="protein sequence ID" value="MBJ9689367.1"/>
    <property type="molecule type" value="Genomic_DNA"/>
</dbReference>
<reference evidence="1 5" key="2">
    <citation type="submission" date="2020-11" db="EMBL/GenBank/DDBJ databases">
        <title>Enhanced detection system for hospital associated transmission using whole genome sequencing surveillance.</title>
        <authorList>
            <person name="Harrison L.H."/>
            <person name="Van Tyne D."/>
            <person name="Marsh J.W."/>
            <person name="Griffith M.P."/>
            <person name="Snyder D.J."/>
            <person name="Cooper V.S."/>
            <person name="Mustapha M."/>
        </authorList>
    </citation>
    <scope>NUCLEOTIDE SEQUENCE [LARGE SCALE GENOMIC DNA]</scope>
    <source>
        <strain evidence="1 5">BC00020</strain>
    </source>
</reference>
<evidence type="ECO:0000313" key="4">
    <source>
        <dbReference type="Proteomes" id="UP000237632"/>
    </source>
</evidence>
<dbReference type="EMBL" id="PVHK01000083">
    <property type="protein sequence ID" value="PRH42192.1"/>
    <property type="molecule type" value="Genomic_DNA"/>
</dbReference>
<protein>
    <submittedName>
        <fullName evidence="3">DUF3079 domain-containing protein</fullName>
    </submittedName>
</protein>
<dbReference type="Proteomes" id="UP000237632">
    <property type="component" value="Unassembled WGS sequence"/>
</dbReference>
<dbReference type="Pfam" id="PF11278">
    <property type="entry name" value="DUF3079"/>
    <property type="match status" value="1"/>
</dbReference>
<reference evidence="3 4" key="1">
    <citation type="submission" date="2018-03" db="EMBL/GenBank/DDBJ databases">
        <authorList>
            <person name="Nguyen K."/>
            <person name="Fouts D."/>
            <person name="Sutton G."/>
        </authorList>
    </citation>
    <scope>NUCLEOTIDE SEQUENCE [LARGE SCALE GENOMIC DNA]</scope>
    <source>
        <strain evidence="3 4">AU3578</strain>
    </source>
</reference>
<dbReference type="RefSeq" id="WP_011882496.1">
    <property type="nucleotide sequence ID" value="NZ_CAAAFK010000005.1"/>
</dbReference>
<dbReference type="EMBL" id="JAUJRV010000003">
    <property type="protein sequence ID" value="MDN7794539.1"/>
    <property type="molecule type" value="Genomic_DNA"/>
</dbReference>
<organism evidence="3 4">
    <name type="scientific">Burkholderia vietnamiensis</name>
    <dbReference type="NCBI Taxonomy" id="60552"/>
    <lineage>
        <taxon>Bacteria</taxon>
        <taxon>Pseudomonadati</taxon>
        <taxon>Pseudomonadota</taxon>
        <taxon>Betaproteobacteria</taxon>
        <taxon>Burkholderiales</taxon>
        <taxon>Burkholderiaceae</taxon>
        <taxon>Burkholderia</taxon>
        <taxon>Burkholderia cepacia complex</taxon>
    </lineage>
</organism>
<evidence type="ECO:0000313" key="1">
    <source>
        <dbReference type="EMBL" id="MBJ9689367.1"/>
    </source>
</evidence>
<dbReference type="Proteomes" id="UP000808215">
    <property type="component" value="Unassembled WGS sequence"/>
</dbReference>
<sequence>MAKKFALHPAHPERICWGCDNYCPTDAMRCGNGCSRTQHPCESLGEDWYRYGDWGIEFSEGEADDAPAEPAGAQS</sequence>
<comment type="caution">
    <text evidence="3">The sequence shown here is derived from an EMBL/GenBank/DDBJ whole genome shotgun (WGS) entry which is preliminary data.</text>
</comment>
<proteinExistence type="predicted"/>
<dbReference type="OMA" id="LYCPAKA"/>
<dbReference type="InterPro" id="IPR021430">
    <property type="entry name" value="DUF3079"/>
</dbReference>
<gene>
    <name evidence="3" type="ORF">C6T65_11500</name>
    <name evidence="1" type="ORF">I5589_20045</name>
    <name evidence="2" type="ORF">QZM33_06120</name>
</gene>
<name>A0A132DFG0_BURVI</name>
<keyword evidence="5" id="KW-1185">Reference proteome</keyword>
<dbReference type="Proteomes" id="UP001171620">
    <property type="component" value="Unassembled WGS sequence"/>
</dbReference>
<reference evidence="2" key="3">
    <citation type="submission" date="2023-07" db="EMBL/GenBank/DDBJ databases">
        <title>A collection of bacterial strains from the Burkholderia cepacia Research Laboratory and Repository.</title>
        <authorList>
            <person name="Lipuma J."/>
            <person name="Spilker T."/>
            <person name="Caverly L."/>
        </authorList>
    </citation>
    <scope>NUCLEOTIDE SEQUENCE</scope>
    <source>
        <strain evidence="2">AU44268</strain>
    </source>
</reference>